<accession>A0A0V0J3A8</accession>
<name>A0A0V0J3A8_SCHSO</name>
<feature type="compositionally biased region" description="Polar residues" evidence="1">
    <location>
        <begin position="729"/>
        <end position="739"/>
    </location>
</feature>
<feature type="compositionally biased region" description="Basic and acidic residues" evidence="1">
    <location>
        <begin position="714"/>
        <end position="725"/>
    </location>
</feature>
<feature type="compositionally biased region" description="Acidic residues" evidence="1">
    <location>
        <begin position="518"/>
        <end position="528"/>
    </location>
</feature>
<feature type="compositionally biased region" description="Polar residues" evidence="1">
    <location>
        <begin position="665"/>
        <end position="713"/>
    </location>
</feature>
<feature type="compositionally biased region" description="Polar residues" evidence="1">
    <location>
        <begin position="529"/>
        <end position="564"/>
    </location>
</feature>
<sequence length="899" mass="99758">MSNGTDHKVRRVAVATLVLFIVNVPLGTSVKESKMSQTALPKSPATENYSSRNLPAELSGQLKVEKLVMKKLKKEILANIVDKMEKSTKREIPPLHTKKRKLFDGSLKHLFLKKYTTLLLNFTYTRKMHESQSQMDSISNEFTDSVRISKIETPLLKPLSSSDEPPLIIRKGTDIRNEIDVYCKGYDCEVRKRLNRITTDSVPNHTVFYALNADANSQGSGVPQMAQLVNITMQHTAKREKTLSEVDYRSNINTLLDAVSTIKLSEARYGTLGGSSDLNIALPVDRSLHLTAEFLEVTPSFRSEEGEKKLQIFQTGTSADSSPVLRIQELFSHLNSKGNSVPDGVLKSSLASLSLPVNKYRNPLFDSSKGQKFNKKYLHPSPVDKMEDVNLPQRKCVKRRKSVNLDLLNADAITSDMANAASSTAEQKIACASVSHSHKKIDFINKVYKYPRELKSFGSIFNNFNPQKTYQQKSHFNDLEVTNPNYGYDMPTWSSSREIEPIEVPSTPEDSSKYFTDNQEDSNSDDDISATNESPNSLSSTNNESNPENAGSINADDMTTWSSSGEIEPNEVISTSEDSRKYFTVNQEDSNSDDDISATNESPNSLSSTSNESNPENAGSTNANDMTTWSSSGEIEPNEVISTSEDSRKYFTVNQEDSNSDDDISATNESPNSLSSTNNESNPENAGSTNANDMTTWSSSGEIEPNEVTSTSDDSPKYFTRREGDSDSNDTINKTNDSLTFMPRQENLIPVNTPADSTPNQHISTLPTLTSSTSTSTPSRSSLRVQSNLPPFFWRTNTTKDVLPPDYFMESEMAKDQKQSTSQSHKNPIKPLFSVEHEGGPRANDEQTAWSFAYVHAHGSLVHYSASHWGSYCISCHKKALEVVQPETSLCSHTCLSPQ</sequence>
<feature type="compositionally biased region" description="Polar residues" evidence="1">
    <location>
        <begin position="618"/>
        <end position="633"/>
    </location>
</feature>
<evidence type="ECO:0000256" key="1">
    <source>
        <dbReference type="SAM" id="MobiDB-lite"/>
    </source>
</evidence>
<dbReference type="EMBL" id="GEEE01003136">
    <property type="protein sequence ID" value="JAP60089.1"/>
    <property type="molecule type" value="Transcribed_RNA"/>
</dbReference>
<feature type="compositionally biased region" description="Low complexity" evidence="1">
    <location>
        <begin position="599"/>
        <end position="617"/>
    </location>
</feature>
<evidence type="ECO:0000313" key="2">
    <source>
        <dbReference type="EMBL" id="JAP60089.1"/>
    </source>
</evidence>
<feature type="compositionally biased region" description="Low complexity" evidence="1">
    <location>
        <begin position="764"/>
        <end position="783"/>
    </location>
</feature>
<dbReference type="AlphaFoldDB" id="A0A0V0J3A8"/>
<feature type="compositionally biased region" description="Polar residues" evidence="1">
    <location>
        <begin position="754"/>
        <end position="763"/>
    </location>
</feature>
<feature type="region of interest" description="Disordered" evidence="1">
    <location>
        <begin position="503"/>
        <end position="564"/>
    </location>
</feature>
<feature type="region of interest" description="Disordered" evidence="1">
    <location>
        <begin position="587"/>
        <end position="783"/>
    </location>
</feature>
<reference evidence="2" key="1">
    <citation type="submission" date="2016-01" db="EMBL/GenBank/DDBJ databases">
        <title>Reference transcriptome for the parasite Schistocephalus solidus: insights into the molecular evolution of parasitism.</title>
        <authorList>
            <person name="Hebert F.O."/>
            <person name="Grambauer S."/>
            <person name="Barber I."/>
            <person name="Landry C.R."/>
            <person name="Aubin-Horth N."/>
        </authorList>
    </citation>
    <scope>NUCLEOTIDE SEQUENCE</scope>
</reference>
<gene>
    <name evidence="2" type="ORF">TR155856</name>
</gene>
<organism evidence="2">
    <name type="scientific">Schistocephalus solidus</name>
    <name type="common">Tapeworm</name>
    <dbReference type="NCBI Taxonomy" id="70667"/>
    <lineage>
        <taxon>Eukaryota</taxon>
        <taxon>Metazoa</taxon>
        <taxon>Spiralia</taxon>
        <taxon>Lophotrochozoa</taxon>
        <taxon>Platyhelminthes</taxon>
        <taxon>Cestoda</taxon>
        <taxon>Eucestoda</taxon>
        <taxon>Diphyllobothriidea</taxon>
        <taxon>Diphyllobothriidae</taxon>
        <taxon>Schistocephalus</taxon>
    </lineage>
</organism>
<protein>
    <submittedName>
        <fullName evidence="2">Uncharacterized protein</fullName>
    </submittedName>
</protein>
<proteinExistence type="predicted"/>